<evidence type="ECO:0000313" key="3">
    <source>
        <dbReference type="Proteomes" id="UP000053831"/>
    </source>
</evidence>
<feature type="compositionally biased region" description="Basic and acidic residues" evidence="1">
    <location>
        <begin position="59"/>
        <end position="68"/>
    </location>
</feature>
<feature type="region of interest" description="Disordered" evidence="1">
    <location>
        <begin position="40"/>
        <end position="82"/>
    </location>
</feature>
<evidence type="ECO:0000313" key="2">
    <source>
        <dbReference type="EMBL" id="KOS19063.1"/>
    </source>
</evidence>
<feature type="compositionally biased region" description="Low complexity" evidence="1">
    <location>
        <begin position="195"/>
        <end position="204"/>
    </location>
</feature>
<evidence type="ECO:0008006" key="4">
    <source>
        <dbReference type="Google" id="ProtNLM"/>
    </source>
</evidence>
<dbReference type="OrthoDB" id="2351940at2759"/>
<accession>A0A0M9VTQ6</accession>
<dbReference type="Proteomes" id="UP000053831">
    <property type="component" value="Unassembled WGS sequence"/>
</dbReference>
<gene>
    <name evidence="2" type="ORF">ESCO_001347</name>
</gene>
<dbReference type="EMBL" id="LGSR01000020">
    <property type="protein sequence ID" value="KOS19063.1"/>
    <property type="molecule type" value="Genomic_DNA"/>
</dbReference>
<feature type="compositionally biased region" description="Pro residues" evidence="1">
    <location>
        <begin position="42"/>
        <end position="58"/>
    </location>
</feature>
<keyword evidence="3" id="KW-1185">Reference proteome</keyword>
<feature type="region of interest" description="Disordered" evidence="1">
    <location>
        <begin position="272"/>
        <end position="324"/>
    </location>
</feature>
<dbReference type="AlphaFoldDB" id="A0A0M9VTQ6"/>
<protein>
    <recommendedName>
        <fullName evidence="4">Regulator of chromosome condensation</fullName>
    </recommendedName>
</protein>
<evidence type="ECO:0000256" key="1">
    <source>
        <dbReference type="SAM" id="MobiDB-lite"/>
    </source>
</evidence>
<comment type="caution">
    <text evidence="2">The sequence shown here is derived from an EMBL/GenBank/DDBJ whole genome shotgun (WGS) entry which is preliminary data.</text>
</comment>
<dbReference type="STRING" id="150374.A0A0M9VTQ6"/>
<organism evidence="2 3">
    <name type="scientific">Escovopsis weberi</name>
    <dbReference type="NCBI Taxonomy" id="150374"/>
    <lineage>
        <taxon>Eukaryota</taxon>
        <taxon>Fungi</taxon>
        <taxon>Dikarya</taxon>
        <taxon>Ascomycota</taxon>
        <taxon>Pezizomycotina</taxon>
        <taxon>Sordariomycetes</taxon>
        <taxon>Hypocreomycetidae</taxon>
        <taxon>Hypocreales</taxon>
        <taxon>Hypocreaceae</taxon>
        <taxon>Escovopsis</taxon>
    </lineage>
</organism>
<feature type="compositionally biased region" description="Gly residues" evidence="1">
    <location>
        <begin position="205"/>
        <end position="214"/>
    </location>
</feature>
<proteinExistence type="predicted"/>
<reference evidence="2 3" key="1">
    <citation type="submission" date="2015-07" db="EMBL/GenBank/DDBJ databases">
        <title>The genome of the fungus Escovopsis weberi, a specialized disease agent of ant agriculture.</title>
        <authorList>
            <person name="de Man T.J."/>
            <person name="Stajich J.E."/>
            <person name="Kubicek C.P."/>
            <person name="Chenthamara K."/>
            <person name="Atanasova L."/>
            <person name="Druzhinina I.S."/>
            <person name="Birnbaum S."/>
            <person name="Barribeau S.M."/>
            <person name="Teiling C."/>
            <person name="Suen G."/>
            <person name="Currie C."/>
            <person name="Gerardo N.M."/>
        </authorList>
    </citation>
    <scope>NUCLEOTIDE SEQUENCE [LARGE SCALE GENOMIC DNA]</scope>
</reference>
<name>A0A0M9VTQ6_ESCWE</name>
<sequence>MRNAAEGHPAANLDDLDRSLDEANTHLRALLDLTTHAHLSPLMPPMSSTPPAPPPPPVRSHDFPDDHRRSKRRKLDLDRPGPGLPVFRYGRYGQVEAGQLRMEIVSCDGGIFLNEALYAAENILRNDCSVYCTKGNRCNVVLRHQGGTVFTLQELIIKAPARTSYSHPVREGMVFIAMEQDDMLSRTAQYQIQYGQPSQSRSPSGRGGSGGPGSGDDRSSGRHIISIRHHDDGSTSTTRARRSWINRADEDDENRVPQMPREFAANQPEFRVTTECSDDEEDEAAYAGSRPFRRPPNIGYLPFENQDSDPEDIPDPFSSDDPADDILLHHSRRQALHRARYEQRERDRHRERDAQMSLADAYDAHANATQEAMRAVGGSSLLVPHARFFIEKKKSKCTIRFDPPVSGRFILLKMWSSQHDPGSNIDIQSVIARGFAGPRYFPVVESR</sequence>
<feature type="region of interest" description="Disordered" evidence="1">
    <location>
        <begin position="192"/>
        <end position="258"/>
    </location>
</feature>